<evidence type="ECO:0000259" key="4">
    <source>
        <dbReference type="SMART" id="SM00858"/>
    </source>
</evidence>
<evidence type="ECO:0000256" key="3">
    <source>
        <dbReference type="ARBA" id="ARBA00022764"/>
    </source>
</evidence>
<sequence>MLIDDLRAGETRYILGAHLQAVWQMVLGTGAQRWLLQAPERVSVTRKAGVLGAERLAQEGEAALRARLGGFCAKTVLRLEALPNSAMLPRQGASIVARLSPQPGLARRMAVWLDVFEGRQLYGSWPVWFEVSCERTVVRARRDITKGEALGVGNVEQTIADAADGRVLSGFEKKIAARALAAGSVLRETDVAPAPLVRKGGRVVARLSSGAVRLELEAVAMENAAMGEVVYARRPKEQAVFKARVAGADMVDVL</sequence>
<organism evidence="5 6">
    <name type="scientific">Aquitalea aquatica</name>
    <dbReference type="NCBI Taxonomy" id="3044273"/>
    <lineage>
        <taxon>Bacteria</taxon>
        <taxon>Pseudomonadati</taxon>
        <taxon>Pseudomonadota</taxon>
        <taxon>Betaproteobacteria</taxon>
        <taxon>Neisseriales</taxon>
        <taxon>Chromobacteriaceae</taxon>
        <taxon>Aquitalea</taxon>
    </lineage>
</organism>
<evidence type="ECO:0000313" key="6">
    <source>
        <dbReference type="Proteomes" id="UP000545606"/>
    </source>
</evidence>
<feature type="domain" description="SAF" evidence="4">
    <location>
        <begin position="135"/>
        <end position="192"/>
    </location>
</feature>
<keyword evidence="5" id="KW-0969">Cilium</keyword>
<protein>
    <submittedName>
        <fullName evidence="5">Flagellar basal body P-ring formation protein FlgA</fullName>
    </submittedName>
</protein>
<gene>
    <name evidence="5" type="primary">flgA</name>
    <name evidence="5" type="ORF">H2Z84_01650</name>
</gene>
<dbReference type="InterPro" id="IPR013974">
    <property type="entry name" value="SAF"/>
</dbReference>
<dbReference type="EMBL" id="JACERN010000004">
    <property type="protein sequence ID" value="MBA4707091.1"/>
    <property type="molecule type" value="Genomic_DNA"/>
</dbReference>
<evidence type="ECO:0000256" key="1">
    <source>
        <dbReference type="ARBA" id="ARBA00004418"/>
    </source>
</evidence>
<dbReference type="GO" id="GO:0044780">
    <property type="term" value="P:bacterial-type flagellum assembly"/>
    <property type="evidence" value="ECO:0007669"/>
    <property type="project" value="InterPro"/>
</dbReference>
<keyword evidence="6" id="KW-1185">Reference proteome</keyword>
<dbReference type="RefSeq" id="WP_181834426.1">
    <property type="nucleotide sequence ID" value="NZ_JACERN010000004.1"/>
</dbReference>
<keyword evidence="3" id="KW-0574">Periplasm</keyword>
<dbReference type="Proteomes" id="UP000545606">
    <property type="component" value="Unassembled WGS sequence"/>
</dbReference>
<dbReference type="PANTHER" id="PTHR36307:SF1">
    <property type="entry name" value="FLAGELLA BASAL BODY P-RING FORMATION PROTEIN FLGA"/>
    <property type="match status" value="1"/>
</dbReference>
<dbReference type="InterPro" id="IPR017585">
    <property type="entry name" value="SAF_FlgA"/>
</dbReference>
<comment type="caution">
    <text evidence="5">The sequence shown here is derived from an EMBL/GenBank/DDBJ whole genome shotgun (WGS) entry which is preliminary data.</text>
</comment>
<dbReference type="NCBIfam" id="TIGR03170">
    <property type="entry name" value="flgA_cterm"/>
    <property type="match status" value="1"/>
</dbReference>
<reference evidence="5 6" key="1">
    <citation type="submission" date="2020-07" db="EMBL/GenBank/DDBJ databases">
        <title>Draft genome sequence of violacein-producing bacteria and related species.</title>
        <authorList>
            <person name="Wilson H.S."/>
            <person name="De Leon M.E."/>
        </authorList>
    </citation>
    <scope>NUCLEOTIDE SEQUENCE [LARGE SCALE GENOMIC DNA]</scope>
    <source>
        <strain evidence="5 6">HSC-21Su07</strain>
    </source>
</reference>
<keyword evidence="2" id="KW-0732">Signal</keyword>
<dbReference type="GO" id="GO:0042597">
    <property type="term" value="C:periplasmic space"/>
    <property type="evidence" value="ECO:0007669"/>
    <property type="project" value="UniProtKB-SubCell"/>
</dbReference>
<keyword evidence="5" id="KW-0966">Cell projection</keyword>
<dbReference type="SMART" id="SM00858">
    <property type="entry name" value="SAF"/>
    <property type="match status" value="1"/>
</dbReference>
<dbReference type="InterPro" id="IPR039246">
    <property type="entry name" value="Flagellar_FlgA"/>
</dbReference>
<proteinExistence type="predicted"/>
<dbReference type="PANTHER" id="PTHR36307">
    <property type="entry name" value="FLAGELLA BASAL BODY P-RING FORMATION PROTEIN FLGA"/>
    <property type="match status" value="1"/>
</dbReference>
<dbReference type="AlphaFoldDB" id="A0A838Y8S0"/>
<comment type="subcellular location">
    <subcellularLocation>
        <location evidence="1">Periplasm</location>
    </subcellularLocation>
</comment>
<keyword evidence="5" id="KW-0282">Flagellum</keyword>
<dbReference type="Pfam" id="PF13144">
    <property type="entry name" value="ChapFlgA"/>
    <property type="match status" value="1"/>
</dbReference>
<evidence type="ECO:0000313" key="5">
    <source>
        <dbReference type="EMBL" id="MBA4707091.1"/>
    </source>
</evidence>
<accession>A0A838Y8S0</accession>
<evidence type="ECO:0000256" key="2">
    <source>
        <dbReference type="ARBA" id="ARBA00022729"/>
    </source>
</evidence>
<name>A0A838Y8S0_9NEIS</name>